<dbReference type="EMBL" id="QNRK01000020">
    <property type="protein sequence ID" value="RBP09843.1"/>
    <property type="molecule type" value="Genomic_DNA"/>
</dbReference>
<dbReference type="Proteomes" id="UP000253529">
    <property type="component" value="Unassembled WGS sequence"/>
</dbReference>
<accession>A0A366F5C3</accession>
<reference evidence="1 2" key="1">
    <citation type="submission" date="2018-06" db="EMBL/GenBank/DDBJ databases">
        <title>Genomic Encyclopedia of Type Strains, Phase IV (KMG-IV): sequencing the most valuable type-strain genomes for metagenomic binning, comparative biology and taxonomic classification.</title>
        <authorList>
            <person name="Goeker M."/>
        </authorList>
    </citation>
    <scope>NUCLEOTIDE SEQUENCE [LARGE SCALE GENOMIC DNA]</scope>
    <source>
        <strain evidence="1 2">DSM 24875</strain>
    </source>
</reference>
<dbReference type="RefSeq" id="WP_113890594.1">
    <property type="nucleotide sequence ID" value="NZ_QNRK01000020.1"/>
</dbReference>
<evidence type="ECO:0000313" key="2">
    <source>
        <dbReference type="Proteomes" id="UP000253529"/>
    </source>
</evidence>
<proteinExistence type="predicted"/>
<name>A0A366F5C3_9HYPH</name>
<organism evidence="1 2">
    <name type="scientific">Roseiarcus fermentans</name>
    <dbReference type="NCBI Taxonomy" id="1473586"/>
    <lineage>
        <taxon>Bacteria</taxon>
        <taxon>Pseudomonadati</taxon>
        <taxon>Pseudomonadota</taxon>
        <taxon>Alphaproteobacteria</taxon>
        <taxon>Hyphomicrobiales</taxon>
        <taxon>Roseiarcaceae</taxon>
        <taxon>Roseiarcus</taxon>
    </lineage>
</organism>
<gene>
    <name evidence="1" type="ORF">DFR50_12043</name>
</gene>
<sequence length="176" mass="18501">MTARPRGAKPLDQLMRGVIGPALAARGLGEASLIAHWPAIVGETIAAYARPLQVSWPPRPEKRDPEAPVAPATLVLRVDGAFALEAQHNSALIVSRVNAHLGWRCIEKVAFRQGPLPPLKAKRGPAPAPSEAAEAEAQRAAAAIVDDGLREALTRFGARAIDRSAQRIAAATDPGA</sequence>
<protein>
    <submittedName>
        <fullName evidence="1">Uncharacterized protein</fullName>
    </submittedName>
</protein>
<evidence type="ECO:0000313" key="1">
    <source>
        <dbReference type="EMBL" id="RBP09843.1"/>
    </source>
</evidence>
<dbReference type="AlphaFoldDB" id="A0A366F5C3"/>
<comment type="caution">
    <text evidence="1">The sequence shown here is derived from an EMBL/GenBank/DDBJ whole genome shotgun (WGS) entry which is preliminary data.</text>
</comment>
<dbReference type="InterPro" id="IPR007922">
    <property type="entry name" value="DciA-like"/>
</dbReference>
<dbReference type="InterPro" id="IPR010593">
    <property type="entry name" value="DUF1159"/>
</dbReference>
<keyword evidence="2" id="KW-1185">Reference proteome</keyword>
<dbReference type="PIRSF" id="PIRSF032064">
    <property type="entry name" value="UCP032064"/>
    <property type="match status" value="1"/>
</dbReference>
<dbReference type="Pfam" id="PF05258">
    <property type="entry name" value="DciA"/>
    <property type="match status" value="1"/>
</dbReference>
<dbReference type="OrthoDB" id="7160947at2"/>